<reference evidence="9" key="1">
    <citation type="submission" date="2020-02" db="EMBL/GenBank/DDBJ databases">
        <title>Bird 10,000 Genomes (B10K) Project - Family phase.</title>
        <authorList>
            <person name="Zhang G."/>
        </authorList>
    </citation>
    <scope>NUCLEOTIDE SEQUENCE</scope>
    <source>
        <strain evidence="9">B10K-DU-030-59</strain>
    </source>
</reference>
<evidence type="ECO:0000313" key="10">
    <source>
        <dbReference type="Proteomes" id="UP000654395"/>
    </source>
</evidence>
<dbReference type="InterPro" id="IPR032632">
    <property type="entry name" value="Peptidase_M16_M"/>
</dbReference>
<dbReference type="EMBL" id="WBNH01000998">
    <property type="protein sequence ID" value="NXX74546.1"/>
    <property type="molecule type" value="Genomic_DNA"/>
</dbReference>
<dbReference type="Pfam" id="PF05193">
    <property type="entry name" value="Peptidase_M16_C"/>
    <property type="match status" value="1"/>
</dbReference>
<feature type="non-terminal residue" evidence="9">
    <location>
        <position position="221"/>
    </location>
</feature>
<comment type="caution">
    <text evidence="9">The sequence shown here is derived from an EMBL/GenBank/DDBJ whole genome shotgun (WGS) entry which is preliminary data.</text>
</comment>
<evidence type="ECO:0000256" key="4">
    <source>
        <dbReference type="ARBA" id="ARBA00022801"/>
    </source>
</evidence>
<evidence type="ECO:0000259" key="7">
    <source>
        <dbReference type="Pfam" id="PF05193"/>
    </source>
</evidence>
<sequence>LDTLEKWVTEIFSEIPNNGLPKPSFSHLTQPFDTPEFHKLYRVVPIRKVHSLNITWALPPQEQHYRVKPLHYISWLVGHEGKGSVLSFLRKKFWALALYGGNDETGFEQNSTYSVFSISVTLTDEGYKHFYEVAHIVFQYVKMLQKRGPDKRQVRKLTFILFYLLYRIWEEIQKIEANEFHYQEQTDPVDYVESLCENMQLFKQEDFLTGDELLFDYKPEV</sequence>
<dbReference type="Pfam" id="PF16187">
    <property type="entry name" value="Peptidase_M16_M"/>
    <property type="match status" value="1"/>
</dbReference>
<dbReference type="InterPro" id="IPR007863">
    <property type="entry name" value="Peptidase_M16_C"/>
</dbReference>
<evidence type="ECO:0000256" key="2">
    <source>
        <dbReference type="ARBA" id="ARBA00022670"/>
    </source>
</evidence>
<keyword evidence="4" id="KW-0378">Hydrolase</keyword>
<dbReference type="Gene3D" id="3.30.830.10">
    <property type="entry name" value="Metalloenzyme, LuxS/M16 peptidase-like"/>
    <property type="match status" value="1"/>
</dbReference>
<proteinExistence type="inferred from homology"/>
<dbReference type="InterPro" id="IPR011249">
    <property type="entry name" value="Metalloenz_LuxS/M16"/>
</dbReference>
<organism evidence="9 10">
    <name type="scientific">Urocolius indicus</name>
    <name type="common">Red-faced mousebird</name>
    <name type="synonym">Colius indicus</name>
    <dbReference type="NCBI Taxonomy" id="458196"/>
    <lineage>
        <taxon>Eukaryota</taxon>
        <taxon>Metazoa</taxon>
        <taxon>Chordata</taxon>
        <taxon>Craniata</taxon>
        <taxon>Vertebrata</taxon>
        <taxon>Euteleostomi</taxon>
        <taxon>Archelosauria</taxon>
        <taxon>Archosauria</taxon>
        <taxon>Dinosauria</taxon>
        <taxon>Saurischia</taxon>
        <taxon>Theropoda</taxon>
        <taxon>Coelurosauria</taxon>
        <taxon>Aves</taxon>
        <taxon>Neognathae</taxon>
        <taxon>Neoaves</taxon>
        <taxon>Telluraves</taxon>
        <taxon>Coraciimorphae</taxon>
        <taxon>Coliiformes</taxon>
        <taxon>Coliidae</taxon>
        <taxon>Urocolius</taxon>
    </lineage>
</organism>
<evidence type="ECO:0000256" key="5">
    <source>
        <dbReference type="ARBA" id="ARBA00022833"/>
    </source>
</evidence>
<dbReference type="GO" id="GO:0008237">
    <property type="term" value="F:metallopeptidase activity"/>
    <property type="evidence" value="ECO:0007669"/>
    <property type="project" value="UniProtKB-KW"/>
</dbReference>
<feature type="domain" description="Peptidase M16 C-terminal" evidence="7">
    <location>
        <begin position="2"/>
        <end position="155"/>
    </location>
</feature>
<dbReference type="AlphaFoldDB" id="A0A852K8E6"/>
<evidence type="ECO:0000256" key="6">
    <source>
        <dbReference type="ARBA" id="ARBA00023049"/>
    </source>
</evidence>
<name>A0A852K8E6_UROIN</name>
<keyword evidence="3" id="KW-0479">Metal-binding</keyword>
<dbReference type="GO" id="GO:0006508">
    <property type="term" value="P:proteolysis"/>
    <property type="evidence" value="ECO:0007669"/>
    <property type="project" value="UniProtKB-KW"/>
</dbReference>
<keyword evidence="6" id="KW-0482">Metalloprotease</keyword>
<gene>
    <name evidence="9" type="primary">Nrdc_0</name>
    <name evidence="9" type="ORF">UROIND_R11770</name>
</gene>
<dbReference type="InterPro" id="IPR050626">
    <property type="entry name" value="Peptidase_M16"/>
</dbReference>
<comment type="similarity">
    <text evidence="1">Belongs to the peptidase M16 family.</text>
</comment>
<dbReference type="FunFam" id="3.30.830.10:FF:000005">
    <property type="entry name" value="nardilysin isoform X1"/>
    <property type="match status" value="1"/>
</dbReference>
<feature type="non-terminal residue" evidence="9">
    <location>
        <position position="1"/>
    </location>
</feature>
<dbReference type="OrthoDB" id="4953at2759"/>
<dbReference type="PANTHER" id="PTHR43690">
    <property type="entry name" value="NARDILYSIN"/>
    <property type="match status" value="1"/>
</dbReference>
<dbReference type="PANTHER" id="PTHR43690:SF18">
    <property type="entry name" value="INSULIN-DEGRADING ENZYME-RELATED"/>
    <property type="match status" value="1"/>
</dbReference>
<keyword evidence="10" id="KW-1185">Reference proteome</keyword>
<keyword evidence="2" id="KW-0645">Protease</keyword>
<protein>
    <submittedName>
        <fullName evidence="9">NRDC protein</fullName>
    </submittedName>
</protein>
<dbReference type="GO" id="GO:0046872">
    <property type="term" value="F:metal ion binding"/>
    <property type="evidence" value="ECO:0007669"/>
    <property type="project" value="UniProtKB-KW"/>
</dbReference>
<evidence type="ECO:0000313" key="9">
    <source>
        <dbReference type="EMBL" id="NXX74546.1"/>
    </source>
</evidence>
<dbReference type="SUPFAM" id="SSF63411">
    <property type="entry name" value="LuxS/MPP-like metallohydrolase"/>
    <property type="match status" value="1"/>
</dbReference>
<feature type="domain" description="Peptidase M16 middle/third" evidence="8">
    <location>
        <begin position="180"/>
        <end position="220"/>
    </location>
</feature>
<accession>A0A852K8E6</accession>
<evidence type="ECO:0000256" key="1">
    <source>
        <dbReference type="ARBA" id="ARBA00007261"/>
    </source>
</evidence>
<dbReference type="Proteomes" id="UP000654395">
    <property type="component" value="Unassembled WGS sequence"/>
</dbReference>
<evidence type="ECO:0000256" key="3">
    <source>
        <dbReference type="ARBA" id="ARBA00022723"/>
    </source>
</evidence>
<evidence type="ECO:0000259" key="8">
    <source>
        <dbReference type="Pfam" id="PF16187"/>
    </source>
</evidence>
<keyword evidence="5" id="KW-0862">Zinc</keyword>